<dbReference type="Proteomes" id="UP001308005">
    <property type="component" value="Unassembled WGS sequence"/>
</dbReference>
<proteinExistence type="predicted"/>
<accession>A0ABU6CUZ6</accession>
<protein>
    <submittedName>
        <fullName evidence="1">Uncharacterized protein</fullName>
    </submittedName>
</protein>
<evidence type="ECO:0000313" key="2">
    <source>
        <dbReference type="Proteomes" id="UP001308005"/>
    </source>
</evidence>
<dbReference type="RefSeq" id="WP_324693988.1">
    <property type="nucleotide sequence ID" value="NZ_JAYMYJ010000047.1"/>
</dbReference>
<sequence>MREYLYPAQPFNNWFQTKVIDAWQSSEKPFFAFAFCLTIPHKLTDHENQ</sequence>
<evidence type="ECO:0000313" key="1">
    <source>
        <dbReference type="EMBL" id="MEB4590630.1"/>
    </source>
</evidence>
<reference evidence="2" key="1">
    <citation type="submission" date="2023-07" db="EMBL/GenBank/DDBJ databases">
        <title>The carbon used by Thiothrix.</title>
        <authorList>
            <person name="Chen L."/>
        </authorList>
    </citation>
    <scope>NUCLEOTIDE SEQUENCE [LARGE SCALE GENOMIC DNA]</scope>
</reference>
<dbReference type="EMBL" id="JAYMYJ010000047">
    <property type="protein sequence ID" value="MEB4590630.1"/>
    <property type="molecule type" value="Genomic_DNA"/>
</dbReference>
<reference evidence="1 2" key="2">
    <citation type="submission" date="2024-01" db="EMBL/GenBank/DDBJ databases">
        <authorList>
            <person name="Xie X."/>
        </authorList>
    </citation>
    <scope>NUCLEOTIDE SEQUENCE [LARGE SCALE GENOMIC DNA]</scope>
    <source>
        <strain evidence="1">SCUT-1</strain>
    </source>
</reference>
<organism evidence="1 2">
    <name type="scientific">Candidatus Thiothrix phosphatis</name>
    <dbReference type="NCBI Taxonomy" id="3112415"/>
    <lineage>
        <taxon>Bacteria</taxon>
        <taxon>Pseudomonadati</taxon>
        <taxon>Pseudomonadota</taxon>
        <taxon>Gammaproteobacteria</taxon>
        <taxon>Thiotrichales</taxon>
        <taxon>Thiotrichaceae</taxon>
        <taxon>Thiothrix</taxon>
    </lineage>
</organism>
<keyword evidence="2" id="KW-1185">Reference proteome</keyword>
<comment type="caution">
    <text evidence="1">The sequence shown here is derived from an EMBL/GenBank/DDBJ whole genome shotgun (WGS) entry which is preliminary data.</text>
</comment>
<gene>
    <name evidence="1" type="ORF">VSS37_06545</name>
</gene>
<name>A0ABU6CUZ6_9GAMM</name>